<proteinExistence type="predicted"/>
<gene>
    <name evidence="1" type="ORF">LCGC14_3039820</name>
</gene>
<dbReference type="EMBL" id="LAZR01063747">
    <property type="protein sequence ID" value="KKK58896.1"/>
    <property type="molecule type" value="Genomic_DNA"/>
</dbReference>
<evidence type="ECO:0000313" key="1">
    <source>
        <dbReference type="EMBL" id="KKK58896.1"/>
    </source>
</evidence>
<accession>A0A0F8ZFY2</accession>
<dbReference type="AlphaFoldDB" id="A0A0F8ZFY2"/>
<organism evidence="1">
    <name type="scientific">marine sediment metagenome</name>
    <dbReference type="NCBI Taxonomy" id="412755"/>
    <lineage>
        <taxon>unclassified sequences</taxon>
        <taxon>metagenomes</taxon>
        <taxon>ecological metagenomes</taxon>
    </lineage>
</organism>
<reference evidence="1" key="1">
    <citation type="journal article" date="2015" name="Nature">
        <title>Complex archaea that bridge the gap between prokaryotes and eukaryotes.</title>
        <authorList>
            <person name="Spang A."/>
            <person name="Saw J.H."/>
            <person name="Jorgensen S.L."/>
            <person name="Zaremba-Niedzwiedzka K."/>
            <person name="Martijn J."/>
            <person name="Lind A.E."/>
            <person name="van Eijk R."/>
            <person name="Schleper C."/>
            <person name="Guy L."/>
            <person name="Ettema T.J."/>
        </authorList>
    </citation>
    <scope>NUCLEOTIDE SEQUENCE</scope>
</reference>
<protein>
    <submittedName>
        <fullName evidence="1">Uncharacterized protein</fullName>
    </submittedName>
</protein>
<name>A0A0F8ZFY2_9ZZZZ</name>
<comment type="caution">
    <text evidence="1">The sequence shown here is derived from an EMBL/GenBank/DDBJ whole genome shotgun (WGS) entry which is preliminary data.</text>
</comment>
<sequence>MPHKPETIYDHVWAGLYNAGAFIGGEDKGRYAMSLIEKRVKTGGLTLNGAVKLLEAAEKAQHPPSYLLKIARAPKAQASVRHPRPDWCVSEDALNYYGRMDKHGNKQTMEKAVRV</sequence>